<evidence type="ECO:0000256" key="1">
    <source>
        <dbReference type="ARBA" id="ARBA00001933"/>
    </source>
</evidence>
<reference evidence="8 9" key="1">
    <citation type="submission" date="2017-08" db="EMBL/GenBank/DDBJ databases">
        <title>Fine stratification of microbial communities through a metagenomic profile of the photic zone.</title>
        <authorList>
            <person name="Haro-Moreno J.M."/>
            <person name="Lopez-Perez M."/>
            <person name="De La Torre J."/>
            <person name="Picazo A."/>
            <person name="Camacho A."/>
            <person name="Rodriguez-Valera F."/>
        </authorList>
    </citation>
    <scope>NUCLEOTIDE SEQUENCE [LARGE SCALE GENOMIC DNA]</scope>
    <source>
        <strain evidence="8">MED-G28</strain>
    </source>
</reference>
<dbReference type="CDD" id="cd00609">
    <property type="entry name" value="AAT_like"/>
    <property type="match status" value="1"/>
</dbReference>
<evidence type="ECO:0000256" key="3">
    <source>
        <dbReference type="ARBA" id="ARBA00022729"/>
    </source>
</evidence>
<dbReference type="InterPro" id="IPR015421">
    <property type="entry name" value="PyrdxlP-dep_Trfase_major"/>
</dbReference>
<keyword evidence="5" id="KW-0456">Lyase</keyword>
<dbReference type="InterPro" id="IPR015422">
    <property type="entry name" value="PyrdxlP-dep_Trfase_small"/>
</dbReference>
<dbReference type="Proteomes" id="UP000219329">
    <property type="component" value="Unassembled WGS sequence"/>
</dbReference>
<gene>
    <name evidence="8" type="ORF">CNF02_04760</name>
</gene>
<evidence type="ECO:0000259" key="7">
    <source>
        <dbReference type="Pfam" id="PF00155"/>
    </source>
</evidence>
<comment type="cofactor">
    <cofactor evidence="1">
        <name>pyridoxal 5'-phosphate</name>
        <dbReference type="ChEBI" id="CHEBI:597326"/>
    </cofactor>
</comment>
<sequence>MSKSQKLANGLNRRSFMKGAGMTALAGAAGTVATVASAQESASSAIPRLSNGKYDFDTPYNRVGFNCARWDSPPKRYPEGTFKYGMGVASMDFECAPCITEALHERVSHHSWGYMSSTDGLRDGILRWNGERHGVDLSSDMVTISDGVYPGMIAAMRSFVPRGSKVLLSTPAYSGFYSMARAANIEIVDSPMLYKNDRYEINWEDLEAKMTSDIRAMIVCNPQNPTGNVWTEDELLRVGRLCLDHEIVVLSDEIHSDVIRAGHKYIPFASLPDEAVVNNSISFNAISKTFNLAGMKNAYYYSKSTRMLERVNKYHRAELSTLGVVANEAAYNEGGEWFEQANVYMDENHSFIENYVKQHMPTVGYIRNEGTYMTFLDFTKTMAAVGAEEQYKSHDKASPEHYFQDWLVHNSGVYLNPGADYGTGGAGHMRMNIASSRLVIADVLEAMADAVNKV</sequence>
<proteinExistence type="inferred from homology"/>
<evidence type="ECO:0000256" key="4">
    <source>
        <dbReference type="ARBA" id="ARBA00022898"/>
    </source>
</evidence>
<dbReference type="AlphaFoldDB" id="A0A2A5WEW3"/>
<dbReference type="EC" id="4.4.1.13" evidence="2"/>
<dbReference type="InterPro" id="IPR004839">
    <property type="entry name" value="Aminotransferase_I/II_large"/>
</dbReference>
<feature type="domain" description="Aminotransferase class I/classII large" evidence="7">
    <location>
        <begin position="87"/>
        <end position="435"/>
    </location>
</feature>
<dbReference type="GO" id="GO:0030170">
    <property type="term" value="F:pyridoxal phosphate binding"/>
    <property type="evidence" value="ECO:0007669"/>
    <property type="project" value="InterPro"/>
</dbReference>
<keyword evidence="3" id="KW-0732">Signal</keyword>
<evidence type="ECO:0000256" key="5">
    <source>
        <dbReference type="ARBA" id="ARBA00023239"/>
    </source>
</evidence>
<comment type="similarity">
    <text evidence="6">Belongs to the class-II pyridoxal-phosphate-dependent aminotransferase family. MalY/PatB cystathionine beta-lyase subfamily.</text>
</comment>
<dbReference type="PANTHER" id="PTHR43525:SF1">
    <property type="entry name" value="PROTEIN MALY"/>
    <property type="match status" value="1"/>
</dbReference>
<evidence type="ECO:0000313" key="9">
    <source>
        <dbReference type="Proteomes" id="UP000219329"/>
    </source>
</evidence>
<dbReference type="Pfam" id="PF00155">
    <property type="entry name" value="Aminotran_1_2"/>
    <property type="match status" value="1"/>
</dbReference>
<dbReference type="PANTHER" id="PTHR43525">
    <property type="entry name" value="PROTEIN MALY"/>
    <property type="match status" value="1"/>
</dbReference>
<dbReference type="InterPro" id="IPR051798">
    <property type="entry name" value="Class-II_PLP-Dep_Aminotrans"/>
</dbReference>
<dbReference type="Gene3D" id="3.40.640.10">
    <property type="entry name" value="Type I PLP-dependent aspartate aminotransferase-like (Major domain)"/>
    <property type="match status" value="1"/>
</dbReference>
<dbReference type="Gene3D" id="3.90.1150.10">
    <property type="entry name" value="Aspartate Aminotransferase, domain 1"/>
    <property type="match status" value="1"/>
</dbReference>
<keyword evidence="4" id="KW-0663">Pyridoxal phosphate</keyword>
<evidence type="ECO:0000256" key="6">
    <source>
        <dbReference type="ARBA" id="ARBA00037974"/>
    </source>
</evidence>
<dbReference type="NCBIfam" id="TIGR01409">
    <property type="entry name" value="TAT_signal_seq"/>
    <property type="match status" value="1"/>
</dbReference>
<protein>
    <recommendedName>
        <fullName evidence="2">cysteine-S-conjugate beta-lyase</fullName>
        <ecNumber evidence="2">4.4.1.13</ecNumber>
    </recommendedName>
</protein>
<dbReference type="InterPro" id="IPR015424">
    <property type="entry name" value="PyrdxlP-dep_Trfase"/>
</dbReference>
<dbReference type="PROSITE" id="PS51318">
    <property type="entry name" value="TAT"/>
    <property type="match status" value="1"/>
</dbReference>
<dbReference type="GO" id="GO:0047804">
    <property type="term" value="F:cysteine-S-conjugate beta-lyase activity"/>
    <property type="evidence" value="ECO:0007669"/>
    <property type="project" value="UniProtKB-EC"/>
</dbReference>
<name>A0A2A5WEW3_9GAMM</name>
<dbReference type="SUPFAM" id="SSF53383">
    <property type="entry name" value="PLP-dependent transferases"/>
    <property type="match status" value="1"/>
</dbReference>
<organism evidence="8 9">
    <name type="scientific">OM182 bacterium MED-G28</name>
    <dbReference type="NCBI Taxonomy" id="1986256"/>
    <lineage>
        <taxon>Bacteria</taxon>
        <taxon>Pseudomonadati</taxon>
        <taxon>Pseudomonadota</taxon>
        <taxon>Gammaproteobacteria</taxon>
        <taxon>OMG group</taxon>
        <taxon>OM182 clade</taxon>
    </lineage>
</organism>
<dbReference type="EMBL" id="NTJZ01000003">
    <property type="protein sequence ID" value="PDH34666.1"/>
    <property type="molecule type" value="Genomic_DNA"/>
</dbReference>
<comment type="caution">
    <text evidence="8">The sequence shown here is derived from an EMBL/GenBank/DDBJ whole genome shotgun (WGS) entry which is preliminary data.</text>
</comment>
<evidence type="ECO:0000256" key="2">
    <source>
        <dbReference type="ARBA" id="ARBA00012224"/>
    </source>
</evidence>
<evidence type="ECO:0000313" key="8">
    <source>
        <dbReference type="EMBL" id="PDH34666.1"/>
    </source>
</evidence>
<dbReference type="InterPro" id="IPR019546">
    <property type="entry name" value="TAT_signal_bac_arc"/>
</dbReference>
<dbReference type="InterPro" id="IPR006311">
    <property type="entry name" value="TAT_signal"/>
</dbReference>
<accession>A0A2A5WEW3</accession>